<gene>
    <name evidence="9 15" type="primary">leuS</name>
    <name evidence="15" type="ORF">H2Y57_04010</name>
</gene>
<dbReference type="PANTHER" id="PTHR43740:SF2">
    <property type="entry name" value="LEUCINE--TRNA LIGASE, MITOCHONDRIAL"/>
    <property type="match status" value="1"/>
</dbReference>
<dbReference type="GO" id="GO:0005524">
    <property type="term" value="F:ATP binding"/>
    <property type="evidence" value="ECO:0007669"/>
    <property type="project" value="UniProtKB-UniRule"/>
</dbReference>
<evidence type="ECO:0000256" key="3">
    <source>
        <dbReference type="ARBA" id="ARBA00022598"/>
    </source>
</evidence>
<dbReference type="InterPro" id="IPR015413">
    <property type="entry name" value="Methionyl/Leucyl_tRNA_Synth"/>
</dbReference>
<dbReference type="SUPFAM" id="SSF52374">
    <property type="entry name" value="Nucleotidylyl transferase"/>
    <property type="match status" value="1"/>
</dbReference>
<evidence type="ECO:0000256" key="10">
    <source>
        <dbReference type="RuleBase" id="RU363035"/>
    </source>
</evidence>
<dbReference type="EC" id="6.1.1.4" evidence="9"/>
<proteinExistence type="inferred from homology"/>
<evidence type="ECO:0000256" key="4">
    <source>
        <dbReference type="ARBA" id="ARBA00022741"/>
    </source>
</evidence>
<dbReference type="FunFam" id="3.40.50.620:FF:000003">
    <property type="entry name" value="Leucine--tRNA ligase"/>
    <property type="match status" value="1"/>
</dbReference>
<evidence type="ECO:0000259" key="11">
    <source>
        <dbReference type="Pfam" id="PF00133"/>
    </source>
</evidence>
<sequence>MQEQYRPEEIEADVQLHWQEKQTFKVTEQPGKEKYYCLSMLPYPSGRLHMGHVRNYTIGDVISRYQRMLGKNVLQPIGWDAFGLPAEGAAVKNNTAPAPWTYANIDYMKNQLKLLGFGYDWDREVATCKPDYYRWEQWFFTKLYEKGLVYKKTSAVNWCPNDQTVLANEQVIDGCCWRCDTKVERKEIPQWFIKITAYADQLLNDLDTLESWPEQVKTMQRNWIGRSEGVEITFDVADSAEKLTVYTTRPDTFMGVTYVAVAAGHPLAAQAAAANPALADFIAECRNTKVAEADMATMEKKGMATGLYAIHPLNGEKVAIWVANFVLMEYGTGAVMAVPGHDQRDWEFATKYDLSIKPVILNADGSEPDLSAEAMTEKGNLFNSGEFDGLDFEAAFNAIADKLVEKGIGERKVNYRLRDWGVSRQRYWGAPIPMVTLEDGTVIPTPEDQLPVILPEDVVMDGITSPLKSNPEWAKTTVNGQPALRETDTFDTFMESSWYYARYTCPQYDQGMLDPAAANYWLPVDQYVGGIEHAIMHLMYFRFFHKLMRDAGLVTSDEPAKRLLCQGMVLADAFYYLGNNGERVWVSPIDVDVERDEKGRIVKAVDNEGRDVIYAGMSKMSKSKNNGIDPQVMVEKYGADTVRLFMMFASPAEMTLEWQESGVEGANRFLKRVWRQAFEHTEKGATTALDVATLTEDQKSLRRDLHKTIAKVTDDIGRRQTFNTAIAAIMELMNKLAKAPQDSDQDRALTQETLLAVVRMLYPFTPHVCFTLWQALQGEGDIDTAPWPVADESAMVEDSKLVVVQVNGKVRGKITVAADASEEQVRERAAQEPLVAKYLDGVTVRKVIYVPGKLLNLVVG</sequence>
<dbReference type="Gene3D" id="2.20.28.290">
    <property type="match status" value="1"/>
</dbReference>
<dbReference type="HAMAP" id="MF_00049_B">
    <property type="entry name" value="Leu_tRNA_synth_B"/>
    <property type="match status" value="1"/>
</dbReference>
<feature type="short sequence motif" description="'KMSKS' region" evidence="9">
    <location>
        <begin position="619"/>
        <end position="623"/>
    </location>
</feature>
<organism evidence="15 16">
    <name type="scientific">Pectobacterium aroidearum</name>
    <dbReference type="NCBI Taxonomy" id="1201031"/>
    <lineage>
        <taxon>Bacteria</taxon>
        <taxon>Pseudomonadati</taxon>
        <taxon>Pseudomonadota</taxon>
        <taxon>Gammaproteobacteria</taxon>
        <taxon>Enterobacterales</taxon>
        <taxon>Pectobacteriaceae</taxon>
        <taxon>Pectobacterium</taxon>
    </lineage>
</organism>
<keyword evidence="7 9" id="KW-0030">Aminoacyl-tRNA synthetase</keyword>
<dbReference type="GO" id="GO:0006429">
    <property type="term" value="P:leucyl-tRNA aminoacylation"/>
    <property type="evidence" value="ECO:0007669"/>
    <property type="project" value="UniProtKB-UniRule"/>
</dbReference>
<protein>
    <recommendedName>
        <fullName evidence="9">Leucine--tRNA ligase</fullName>
        <ecNumber evidence="9">6.1.1.4</ecNumber>
    </recommendedName>
    <alternativeName>
        <fullName evidence="9">Leucyl-tRNA synthetase</fullName>
        <shortName evidence="9">LeuRS</shortName>
    </alternativeName>
</protein>
<dbReference type="FunFam" id="2.20.28.290:FF:000001">
    <property type="entry name" value="Leucine--tRNA ligase"/>
    <property type="match status" value="1"/>
</dbReference>
<reference evidence="15 16" key="1">
    <citation type="submission" date="2020-07" db="EMBL/GenBank/DDBJ databases">
        <title>Characterization of Pectobacterium aroidearum strains causing soft rot on Amorphophallus konjac.</title>
        <authorList>
            <person name="Xie H."/>
        </authorList>
    </citation>
    <scope>NUCLEOTIDE SEQUENCE [LARGE SCALE GENOMIC DNA]</scope>
    <source>
        <strain evidence="15 16">MY7</strain>
    </source>
</reference>
<feature type="binding site" evidence="9">
    <location>
        <position position="622"/>
    </location>
    <ligand>
        <name>ATP</name>
        <dbReference type="ChEBI" id="CHEBI:30616"/>
    </ligand>
</feature>
<dbReference type="Gene3D" id="3.40.50.620">
    <property type="entry name" value="HUPs"/>
    <property type="match status" value="2"/>
</dbReference>
<dbReference type="GO" id="GO:0002161">
    <property type="term" value="F:aminoacyl-tRNA deacylase activity"/>
    <property type="evidence" value="ECO:0007669"/>
    <property type="project" value="InterPro"/>
</dbReference>
<dbReference type="InterPro" id="IPR009080">
    <property type="entry name" value="tRNAsynth_Ia_anticodon-bd"/>
</dbReference>
<keyword evidence="4 9" id="KW-0547">Nucleotide-binding</keyword>
<feature type="short sequence motif" description="'HIGH' region" evidence="9">
    <location>
        <begin position="42"/>
        <end position="52"/>
    </location>
</feature>
<dbReference type="GO" id="GO:0005829">
    <property type="term" value="C:cytosol"/>
    <property type="evidence" value="ECO:0007669"/>
    <property type="project" value="TreeGrafter"/>
</dbReference>
<dbReference type="CDD" id="cd07958">
    <property type="entry name" value="Anticodon_Ia_Leu_BEm"/>
    <property type="match status" value="1"/>
</dbReference>
<evidence type="ECO:0000259" key="13">
    <source>
        <dbReference type="Pfam" id="PF09334"/>
    </source>
</evidence>
<evidence type="ECO:0000256" key="9">
    <source>
        <dbReference type="HAMAP-Rule" id="MF_00049"/>
    </source>
</evidence>
<dbReference type="InterPro" id="IPR013155">
    <property type="entry name" value="M/V/L/I-tRNA-synth_anticd-bd"/>
</dbReference>
<feature type="domain" description="Methionyl/Leucyl tRNA synthetase" evidence="13">
    <location>
        <begin position="39"/>
        <end position="182"/>
    </location>
</feature>
<dbReference type="GO" id="GO:0004823">
    <property type="term" value="F:leucine-tRNA ligase activity"/>
    <property type="evidence" value="ECO:0007669"/>
    <property type="project" value="UniProtKB-UniRule"/>
</dbReference>
<name>A0AAW3SSC3_9GAMM</name>
<keyword evidence="2 9" id="KW-0963">Cytoplasm</keyword>
<evidence type="ECO:0000313" key="16">
    <source>
        <dbReference type="Proteomes" id="UP000557749"/>
    </source>
</evidence>
<dbReference type="Pfam" id="PF00133">
    <property type="entry name" value="tRNA-synt_1"/>
    <property type="match status" value="2"/>
</dbReference>
<comment type="catalytic activity">
    <reaction evidence="8 9">
        <text>tRNA(Leu) + L-leucine + ATP = L-leucyl-tRNA(Leu) + AMP + diphosphate</text>
        <dbReference type="Rhea" id="RHEA:11688"/>
        <dbReference type="Rhea" id="RHEA-COMP:9613"/>
        <dbReference type="Rhea" id="RHEA-COMP:9622"/>
        <dbReference type="ChEBI" id="CHEBI:30616"/>
        <dbReference type="ChEBI" id="CHEBI:33019"/>
        <dbReference type="ChEBI" id="CHEBI:57427"/>
        <dbReference type="ChEBI" id="CHEBI:78442"/>
        <dbReference type="ChEBI" id="CHEBI:78494"/>
        <dbReference type="ChEBI" id="CHEBI:456215"/>
        <dbReference type="EC" id="6.1.1.4"/>
    </reaction>
</comment>
<dbReference type="Pfam" id="PF13603">
    <property type="entry name" value="tRNA-synt_1_2"/>
    <property type="match status" value="1"/>
</dbReference>
<dbReference type="InterPro" id="IPR014729">
    <property type="entry name" value="Rossmann-like_a/b/a_fold"/>
</dbReference>
<dbReference type="Gene3D" id="1.10.730.10">
    <property type="entry name" value="Isoleucyl-tRNA Synthetase, Domain 1"/>
    <property type="match status" value="2"/>
</dbReference>
<feature type="domain" description="Aminoacyl-tRNA synthetase class Ia" evidence="11">
    <location>
        <begin position="618"/>
        <end position="653"/>
    </location>
</feature>
<evidence type="ECO:0000256" key="2">
    <source>
        <dbReference type="ARBA" id="ARBA00022490"/>
    </source>
</evidence>
<dbReference type="EMBL" id="JACERJ010000001">
    <property type="protein sequence ID" value="MBA5202857.1"/>
    <property type="molecule type" value="Genomic_DNA"/>
</dbReference>
<keyword evidence="3 9" id="KW-0436">Ligase</keyword>
<accession>A0AAW3SSC3</accession>
<dbReference type="CDD" id="cd00812">
    <property type="entry name" value="LeuRS_core"/>
    <property type="match status" value="1"/>
</dbReference>
<comment type="caution">
    <text evidence="15">The sequence shown here is derived from an EMBL/GenBank/DDBJ whole genome shotgun (WGS) entry which is preliminary data.</text>
</comment>
<dbReference type="RefSeq" id="WP_181844529.1">
    <property type="nucleotide sequence ID" value="NZ_CP090592.1"/>
</dbReference>
<keyword evidence="6 9" id="KW-0648">Protein biosynthesis</keyword>
<evidence type="ECO:0000256" key="6">
    <source>
        <dbReference type="ARBA" id="ARBA00022917"/>
    </source>
</evidence>
<dbReference type="Gene3D" id="3.10.20.590">
    <property type="match status" value="1"/>
</dbReference>
<feature type="domain" description="Leucyl-tRNA synthetase editing" evidence="14">
    <location>
        <begin position="221"/>
        <end position="403"/>
    </location>
</feature>
<dbReference type="InterPro" id="IPR001412">
    <property type="entry name" value="aa-tRNA-synth_I_CS"/>
</dbReference>
<dbReference type="InterPro" id="IPR002302">
    <property type="entry name" value="Leu-tRNA-ligase"/>
</dbReference>
<dbReference type="SUPFAM" id="SSF47323">
    <property type="entry name" value="Anticodon-binding domain of a subclass of class I aminoacyl-tRNA synthetases"/>
    <property type="match status" value="1"/>
</dbReference>
<dbReference type="NCBIfam" id="TIGR00396">
    <property type="entry name" value="leuS_bact"/>
    <property type="match status" value="1"/>
</dbReference>
<keyword evidence="5 9" id="KW-0067">ATP-binding</keyword>
<comment type="subcellular location">
    <subcellularLocation>
        <location evidence="9">Cytoplasm</location>
    </subcellularLocation>
</comment>
<feature type="domain" description="Aminoacyl-tRNA synthetase class Ia" evidence="11">
    <location>
        <begin position="417"/>
        <end position="572"/>
    </location>
</feature>
<dbReference type="AlphaFoldDB" id="A0AAW3SSC3"/>
<dbReference type="InterPro" id="IPR009008">
    <property type="entry name" value="Val/Leu/Ile-tRNA-synth_edit"/>
</dbReference>
<evidence type="ECO:0000256" key="1">
    <source>
        <dbReference type="ARBA" id="ARBA00005594"/>
    </source>
</evidence>
<evidence type="ECO:0000259" key="14">
    <source>
        <dbReference type="Pfam" id="PF13603"/>
    </source>
</evidence>
<dbReference type="Pfam" id="PF09334">
    <property type="entry name" value="tRNA-synt_1g"/>
    <property type="match status" value="1"/>
</dbReference>
<dbReference type="FunFam" id="1.10.730.10:FF:000002">
    <property type="entry name" value="Leucine--tRNA ligase"/>
    <property type="match status" value="1"/>
</dbReference>
<dbReference type="SUPFAM" id="SSF50677">
    <property type="entry name" value="ValRS/IleRS/LeuRS editing domain"/>
    <property type="match status" value="1"/>
</dbReference>
<dbReference type="Proteomes" id="UP000557749">
    <property type="component" value="Unassembled WGS sequence"/>
</dbReference>
<evidence type="ECO:0000256" key="8">
    <source>
        <dbReference type="ARBA" id="ARBA00047469"/>
    </source>
</evidence>
<feature type="domain" description="Methionyl/Valyl/Leucyl/Isoleucyl-tRNA synthetase anticodon-binding" evidence="12">
    <location>
        <begin position="699"/>
        <end position="822"/>
    </location>
</feature>
<dbReference type="PROSITE" id="PS00178">
    <property type="entry name" value="AA_TRNA_LIGASE_I"/>
    <property type="match status" value="1"/>
</dbReference>
<dbReference type="FunFam" id="3.10.20.590:FF:000001">
    <property type="entry name" value="Leucine--tRNA ligase"/>
    <property type="match status" value="1"/>
</dbReference>
<dbReference type="PRINTS" id="PR00985">
    <property type="entry name" value="TRNASYNTHLEU"/>
</dbReference>
<evidence type="ECO:0000259" key="12">
    <source>
        <dbReference type="Pfam" id="PF08264"/>
    </source>
</evidence>
<evidence type="ECO:0000256" key="5">
    <source>
        <dbReference type="ARBA" id="ARBA00022840"/>
    </source>
</evidence>
<evidence type="ECO:0000313" key="15">
    <source>
        <dbReference type="EMBL" id="MBA5202857.1"/>
    </source>
</evidence>
<dbReference type="FunFam" id="3.90.740.10:FF:000012">
    <property type="entry name" value="Leucine--tRNA ligase"/>
    <property type="match status" value="1"/>
</dbReference>
<comment type="similarity">
    <text evidence="1 9 10">Belongs to the class-I aminoacyl-tRNA synthetase family.</text>
</comment>
<evidence type="ECO:0000256" key="7">
    <source>
        <dbReference type="ARBA" id="ARBA00023146"/>
    </source>
</evidence>
<dbReference type="PANTHER" id="PTHR43740">
    <property type="entry name" value="LEUCYL-TRNA SYNTHETASE"/>
    <property type="match status" value="1"/>
</dbReference>
<dbReference type="InterPro" id="IPR025709">
    <property type="entry name" value="Leu_tRNA-synth_edit"/>
</dbReference>
<dbReference type="FunFam" id="3.40.50.620:FF:000124">
    <property type="entry name" value="Leucine--tRNA ligase"/>
    <property type="match status" value="1"/>
</dbReference>
<dbReference type="Pfam" id="PF08264">
    <property type="entry name" value="Anticodon_1"/>
    <property type="match status" value="1"/>
</dbReference>
<dbReference type="InterPro" id="IPR002300">
    <property type="entry name" value="aa-tRNA-synth_Ia"/>
</dbReference>